<dbReference type="SUPFAM" id="SSF56712">
    <property type="entry name" value="Prokaryotic type I DNA topoisomerase"/>
    <property type="match status" value="1"/>
</dbReference>
<dbReference type="Gene3D" id="2.70.20.10">
    <property type="entry name" value="Topoisomerase I, domain 3"/>
    <property type="match status" value="1"/>
</dbReference>
<dbReference type="InterPro" id="IPR003602">
    <property type="entry name" value="Topo_IA_DNA-bd_dom"/>
</dbReference>
<dbReference type="AlphaFoldDB" id="A0AB38NYP6"/>
<dbReference type="GO" id="GO:0006265">
    <property type="term" value="P:DNA topological change"/>
    <property type="evidence" value="ECO:0007669"/>
    <property type="project" value="InterPro"/>
</dbReference>
<dbReference type="GO" id="GO:0043597">
    <property type="term" value="C:cytoplasmic replication fork"/>
    <property type="evidence" value="ECO:0007669"/>
    <property type="project" value="TreeGrafter"/>
</dbReference>
<dbReference type="InterPro" id="IPR023406">
    <property type="entry name" value="Topo_IA_AS"/>
</dbReference>
<dbReference type="EMBL" id="QGAL01000013">
    <property type="protein sequence ID" value="TKK13632.1"/>
    <property type="molecule type" value="Genomic_DNA"/>
</dbReference>
<dbReference type="PANTHER" id="PTHR11390:SF21">
    <property type="entry name" value="DNA TOPOISOMERASE 3-ALPHA"/>
    <property type="match status" value="1"/>
</dbReference>
<dbReference type="GO" id="GO:0003677">
    <property type="term" value="F:DNA binding"/>
    <property type="evidence" value="ECO:0007669"/>
    <property type="project" value="UniProtKB-KW"/>
</dbReference>
<evidence type="ECO:0000256" key="14">
    <source>
        <dbReference type="ARBA" id="ARBA00032877"/>
    </source>
</evidence>
<evidence type="ECO:0000256" key="15">
    <source>
        <dbReference type="SAM" id="MobiDB-lite"/>
    </source>
</evidence>
<keyword evidence="8" id="KW-0799">Topoisomerase</keyword>
<dbReference type="EC" id="5.6.2.1" evidence="3"/>
<dbReference type="Gene3D" id="1.10.290.10">
    <property type="entry name" value="Topoisomerase I, domain 4"/>
    <property type="match status" value="1"/>
</dbReference>
<evidence type="ECO:0000313" key="19">
    <source>
        <dbReference type="Proteomes" id="UP000306327"/>
    </source>
</evidence>
<dbReference type="RefSeq" id="WP_137273510.1">
    <property type="nucleotide sequence ID" value="NZ_QGAL01000013.1"/>
</dbReference>
<dbReference type="Pfam" id="PF01751">
    <property type="entry name" value="Toprim"/>
    <property type="match status" value="1"/>
</dbReference>
<feature type="domain" description="Topo IA-type catalytic" evidence="17">
    <location>
        <begin position="154"/>
        <end position="623"/>
    </location>
</feature>
<dbReference type="InterPro" id="IPR013498">
    <property type="entry name" value="Topo_IA_Znf"/>
</dbReference>
<dbReference type="SMART" id="SM00437">
    <property type="entry name" value="TOP1Ac"/>
    <property type="match status" value="1"/>
</dbReference>
<dbReference type="GO" id="GO:0006310">
    <property type="term" value="P:DNA recombination"/>
    <property type="evidence" value="ECO:0007669"/>
    <property type="project" value="TreeGrafter"/>
</dbReference>
<dbReference type="SMART" id="SM00436">
    <property type="entry name" value="TOP1Bc"/>
    <property type="match status" value="1"/>
</dbReference>
<feature type="region of interest" description="Disordered" evidence="15">
    <location>
        <begin position="446"/>
        <end position="469"/>
    </location>
</feature>
<keyword evidence="9" id="KW-0238">DNA-binding</keyword>
<dbReference type="InterPro" id="IPR013825">
    <property type="entry name" value="Topo_IA_cen_sub2"/>
</dbReference>
<comment type="caution">
    <text evidence="18">The sequence shown here is derived from an EMBL/GenBank/DDBJ whole genome shotgun (WGS) entry which is preliminary data.</text>
</comment>
<protein>
    <recommendedName>
        <fullName evidence="3">DNA topoisomerase</fullName>
        <ecNumber evidence="3">5.6.2.1</ecNumber>
    </recommendedName>
    <alternativeName>
        <fullName evidence="14">Omega-protein</fullName>
    </alternativeName>
    <alternativeName>
        <fullName evidence="13">Relaxing enzyme</fullName>
    </alternativeName>
    <alternativeName>
        <fullName evidence="11">Swivelase</fullName>
    </alternativeName>
    <alternativeName>
        <fullName evidence="12">Untwisting enzyme</fullName>
    </alternativeName>
</protein>
<reference evidence="18 19" key="1">
    <citation type="journal article" date="2019" name="Sci. Rep.">
        <title>Differences in resource use lead to coexistence of seed-transmitted microbial populations.</title>
        <authorList>
            <person name="Torres-Cortes G."/>
            <person name="Garcia B.J."/>
            <person name="Compant S."/>
            <person name="Rezki S."/>
            <person name="Jones P."/>
            <person name="Preveaux A."/>
            <person name="Briand M."/>
            <person name="Roulet A."/>
            <person name="Bouchez O."/>
            <person name="Jacobson D."/>
            <person name="Barret M."/>
        </authorList>
    </citation>
    <scope>NUCLEOTIDE SEQUENCE [LARGE SCALE GENOMIC DNA]</scope>
    <source>
        <strain evidence="18 19">CFBP13530</strain>
    </source>
</reference>
<feature type="domain" description="Toprim" evidence="16">
    <location>
        <begin position="1"/>
        <end position="137"/>
    </location>
</feature>
<dbReference type="InterPro" id="IPR013824">
    <property type="entry name" value="Topo_IA_cen_sub1"/>
</dbReference>
<dbReference type="SMART" id="SM00493">
    <property type="entry name" value="TOPRIM"/>
    <property type="match status" value="1"/>
</dbReference>
<evidence type="ECO:0000256" key="8">
    <source>
        <dbReference type="ARBA" id="ARBA00023029"/>
    </source>
</evidence>
<dbReference type="InterPro" id="IPR003601">
    <property type="entry name" value="Topo_IA_2"/>
</dbReference>
<dbReference type="PRINTS" id="PR00417">
    <property type="entry name" value="PRTPISMRASEI"/>
</dbReference>
<evidence type="ECO:0000256" key="13">
    <source>
        <dbReference type="ARBA" id="ARBA00032235"/>
    </source>
</evidence>
<sequence length="779" mass="86122">MRLFIAEKPSLAKAIFEGLGGNPNTEKKNGYFEHGNEVVTWCFGHMLELFDPQDYDPKFAVWRFEDLDDMQVVYPPTYKIKQESEAQTRIILSLIEQADSIVHAGDPDDEGFLLVDEILGYAKSSKTCERLLVSDLNLAPVQKQLANMKPYTPFNGSTLSALSRSLLDQNFGYKMTRGCTLKGREKGYEGVLNVGRVQSAVLGLVNERTLANQNHAESYYYDVLAMLAVNGHTIKAKYQTTDSDQIDEKKRLISEAQARHITERVTDQPVRVTVATTKPENTKPPLPLNLSTLQRICAKRYGYSAQTTLDIMQSLYETHKLLTYPRSDNRYLSDEHYYQAGDIAAAVSSTLPELAPATEGMDKSLKHKAFNASKMEAHHAIVPTTKSGRDIRLTEQEMNVYRLVALHYIGLFWPDAIRDKTRVLFDIKGDTFCATQSVLVQKGWETLGKDDDSDNDDDSEPDSASVGTDLATLKSGNIGQCESASVDPKKTKPPKYHTESSLLAAMTGAAKFITDPELRKALEAKDEGSTDRGSIGTEATRAGILEKLAANTGLISIEKEKGYSELVWKTTKQGQEFCAALPAEITRPDISARWAEKQAQIKAGTLAIEDFISEQSGYIEGLIADLSKNGLNITGNATHCPACESGFLRKRKGQNGDFWGCSCYPECKATFPDKNGTPDMEAKSATAGAVTRLSSPCPSCNKDILIRPKGFFCTGCEFKIWSEFSGKKLTQSQVETLIKKGKTGELKGFTSNKTGKKFDAVVLLQDKTTGKLGFEFRKK</sequence>
<dbReference type="PROSITE" id="PS50880">
    <property type="entry name" value="TOPRIM"/>
    <property type="match status" value="1"/>
</dbReference>
<dbReference type="Proteomes" id="UP000306327">
    <property type="component" value="Unassembled WGS sequence"/>
</dbReference>
<gene>
    <name evidence="18" type="ORF">EcCFBP13530_22790</name>
</gene>
<evidence type="ECO:0000256" key="3">
    <source>
        <dbReference type="ARBA" id="ARBA00012891"/>
    </source>
</evidence>
<comment type="catalytic activity">
    <reaction evidence="1">
        <text>ATP-independent breakage of single-stranded DNA, followed by passage and rejoining.</text>
        <dbReference type="EC" id="5.6.2.1"/>
    </reaction>
</comment>
<evidence type="ECO:0000256" key="10">
    <source>
        <dbReference type="ARBA" id="ARBA00023235"/>
    </source>
</evidence>
<dbReference type="GO" id="GO:0008270">
    <property type="term" value="F:zinc ion binding"/>
    <property type="evidence" value="ECO:0007669"/>
    <property type="project" value="UniProtKB-KW"/>
</dbReference>
<dbReference type="Pfam" id="PF13342">
    <property type="entry name" value="Toprim_Crpt"/>
    <property type="match status" value="1"/>
</dbReference>
<dbReference type="Gene3D" id="3.30.65.10">
    <property type="entry name" value="Bacterial Topoisomerase I, domain 1"/>
    <property type="match status" value="1"/>
</dbReference>
<dbReference type="InterPro" id="IPR006171">
    <property type="entry name" value="TOPRIM_dom"/>
</dbReference>
<keyword evidence="6" id="KW-0863">Zinc-finger</keyword>
<evidence type="ECO:0000256" key="6">
    <source>
        <dbReference type="ARBA" id="ARBA00022771"/>
    </source>
</evidence>
<evidence type="ECO:0000256" key="1">
    <source>
        <dbReference type="ARBA" id="ARBA00000213"/>
    </source>
</evidence>
<dbReference type="Pfam" id="PF01131">
    <property type="entry name" value="Topoisom_bac"/>
    <property type="match status" value="1"/>
</dbReference>
<dbReference type="GO" id="GO:0006281">
    <property type="term" value="P:DNA repair"/>
    <property type="evidence" value="ECO:0007669"/>
    <property type="project" value="TreeGrafter"/>
</dbReference>
<keyword evidence="4" id="KW-0479">Metal-binding</keyword>
<dbReference type="InterPro" id="IPR023405">
    <property type="entry name" value="Topo_IA_core_domain"/>
</dbReference>
<keyword evidence="5" id="KW-0677">Repeat</keyword>
<evidence type="ECO:0000313" key="18">
    <source>
        <dbReference type="EMBL" id="TKK13632.1"/>
    </source>
</evidence>
<dbReference type="InterPro" id="IPR013826">
    <property type="entry name" value="Topo_IA_cen_sub3"/>
</dbReference>
<evidence type="ECO:0000256" key="11">
    <source>
        <dbReference type="ARBA" id="ARBA00030003"/>
    </source>
</evidence>
<dbReference type="InterPro" id="IPR000380">
    <property type="entry name" value="Topo_IA"/>
</dbReference>
<keyword evidence="7" id="KW-0862">Zinc</keyword>
<dbReference type="Gene3D" id="1.10.460.10">
    <property type="entry name" value="Topoisomerase I, domain 2"/>
    <property type="match status" value="1"/>
</dbReference>
<evidence type="ECO:0000259" key="16">
    <source>
        <dbReference type="PROSITE" id="PS50880"/>
    </source>
</evidence>
<dbReference type="InterPro" id="IPR025589">
    <property type="entry name" value="Toprim_C_rpt"/>
</dbReference>
<dbReference type="PROSITE" id="PS00396">
    <property type="entry name" value="TOPO_IA_1"/>
    <property type="match status" value="1"/>
</dbReference>
<proteinExistence type="inferred from homology"/>
<name>A0AB38NYP6_9ENTR</name>
<evidence type="ECO:0000259" key="17">
    <source>
        <dbReference type="PROSITE" id="PS52039"/>
    </source>
</evidence>
<dbReference type="PROSITE" id="PS52039">
    <property type="entry name" value="TOPO_IA_2"/>
    <property type="match status" value="1"/>
</dbReference>
<accession>A0AB38NYP6</accession>
<dbReference type="SUPFAM" id="SSF57783">
    <property type="entry name" value="Zinc beta-ribbon"/>
    <property type="match status" value="1"/>
</dbReference>
<dbReference type="GO" id="GO:0003917">
    <property type="term" value="F:DNA topoisomerase type I (single strand cut, ATP-independent) activity"/>
    <property type="evidence" value="ECO:0007669"/>
    <property type="project" value="UniProtKB-EC"/>
</dbReference>
<evidence type="ECO:0000256" key="2">
    <source>
        <dbReference type="ARBA" id="ARBA00009446"/>
    </source>
</evidence>
<evidence type="ECO:0000256" key="4">
    <source>
        <dbReference type="ARBA" id="ARBA00022723"/>
    </source>
</evidence>
<keyword evidence="10" id="KW-0413">Isomerase</keyword>
<dbReference type="Pfam" id="PF01396">
    <property type="entry name" value="Zn_ribbon_Top1"/>
    <property type="match status" value="1"/>
</dbReference>
<evidence type="ECO:0000256" key="5">
    <source>
        <dbReference type="ARBA" id="ARBA00022737"/>
    </source>
</evidence>
<dbReference type="InterPro" id="IPR034144">
    <property type="entry name" value="TOPRIM_TopoIII"/>
</dbReference>
<evidence type="ECO:0000256" key="12">
    <source>
        <dbReference type="ARBA" id="ARBA00031985"/>
    </source>
</evidence>
<dbReference type="InterPro" id="IPR013497">
    <property type="entry name" value="Topo_IA_cen"/>
</dbReference>
<dbReference type="PANTHER" id="PTHR11390">
    <property type="entry name" value="PROKARYOTIC DNA TOPOISOMERASE"/>
    <property type="match status" value="1"/>
</dbReference>
<dbReference type="CDD" id="cd03362">
    <property type="entry name" value="TOPRIM_TopoIA_TopoIII"/>
    <property type="match status" value="1"/>
</dbReference>
<evidence type="ECO:0000256" key="7">
    <source>
        <dbReference type="ARBA" id="ARBA00022833"/>
    </source>
</evidence>
<organism evidence="18 19">
    <name type="scientific">Enterobacter cancerogenus</name>
    <dbReference type="NCBI Taxonomy" id="69218"/>
    <lineage>
        <taxon>Bacteria</taxon>
        <taxon>Pseudomonadati</taxon>
        <taxon>Pseudomonadota</taxon>
        <taxon>Gammaproteobacteria</taxon>
        <taxon>Enterobacterales</taxon>
        <taxon>Enterobacteriaceae</taxon>
        <taxon>Enterobacter</taxon>
        <taxon>Enterobacter cloacae complex</taxon>
    </lineage>
</organism>
<comment type="similarity">
    <text evidence="2">Belongs to the type IA topoisomerase family.</text>
</comment>
<evidence type="ECO:0000256" key="9">
    <source>
        <dbReference type="ARBA" id="ARBA00023125"/>
    </source>
</evidence>
<feature type="compositionally biased region" description="Acidic residues" evidence="15">
    <location>
        <begin position="451"/>
        <end position="461"/>
    </location>
</feature>
<dbReference type="Gene3D" id="3.40.50.140">
    <property type="match status" value="1"/>
</dbReference>